<proteinExistence type="predicted"/>
<sequence>MNLTDYDHDIIQSPSFVPCNVTPNDDDSKDTDHKPNSRASVDGSGSGGDGFDMREEKKLGMTDIPLPELVSEASPGTTYQTDNNISEPISSTVFEAWDKLMDDDQTNESYWKDILEYVD</sequence>
<name>W9SMW2_9ROSA</name>
<organism evidence="2 3">
    <name type="scientific">Morus notabilis</name>
    <dbReference type="NCBI Taxonomy" id="981085"/>
    <lineage>
        <taxon>Eukaryota</taxon>
        <taxon>Viridiplantae</taxon>
        <taxon>Streptophyta</taxon>
        <taxon>Embryophyta</taxon>
        <taxon>Tracheophyta</taxon>
        <taxon>Spermatophyta</taxon>
        <taxon>Magnoliopsida</taxon>
        <taxon>eudicotyledons</taxon>
        <taxon>Gunneridae</taxon>
        <taxon>Pentapetalae</taxon>
        <taxon>rosids</taxon>
        <taxon>fabids</taxon>
        <taxon>Rosales</taxon>
        <taxon>Moraceae</taxon>
        <taxon>Moreae</taxon>
        <taxon>Morus</taxon>
    </lineage>
</organism>
<keyword evidence="3" id="KW-1185">Reference proteome</keyword>
<feature type="region of interest" description="Disordered" evidence="1">
    <location>
        <begin position="1"/>
        <end position="54"/>
    </location>
</feature>
<feature type="compositionally biased region" description="Basic and acidic residues" evidence="1">
    <location>
        <begin position="1"/>
        <end position="10"/>
    </location>
</feature>
<reference evidence="3" key="1">
    <citation type="submission" date="2013-01" db="EMBL/GenBank/DDBJ databases">
        <title>Draft Genome Sequence of a Mulberry Tree, Morus notabilis C.K. Schneid.</title>
        <authorList>
            <person name="He N."/>
            <person name="Zhao S."/>
        </authorList>
    </citation>
    <scope>NUCLEOTIDE SEQUENCE</scope>
</reference>
<evidence type="ECO:0000313" key="2">
    <source>
        <dbReference type="EMBL" id="EXC61599.1"/>
    </source>
</evidence>
<evidence type="ECO:0000256" key="1">
    <source>
        <dbReference type="SAM" id="MobiDB-lite"/>
    </source>
</evidence>
<dbReference type="AlphaFoldDB" id="W9SMW2"/>
<evidence type="ECO:0000313" key="3">
    <source>
        <dbReference type="Proteomes" id="UP000030645"/>
    </source>
</evidence>
<dbReference type="EMBL" id="KE645327">
    <property type="protein sequence ID" value="EXC61599.1"/>
    <property type="molecule type" value="Genomic_DNA"/>
</dbReference>
<accession>W9SMW2</accession>
<gene>
    <name evidence="2" type="ORF">L484_000010</name>
</gene>
<dbReference type="Proteomes" id="UP000030645">
    <property type="component" value="Unassembled WGS sequence"/>
</dbReference>
<protein>
    <submittedName>
        <fullName evidence="2">Uncharacterized protein</fullName>
    </submittedName>
</protein>